<name>A0A484MIR5_9ASTE</name>
<evidence type="ECO:0000313" key="2">
    <source>
        <dbReference type="Proteomes" id="UP000595140"/>
    </source>
</evidence>
<protein>
    <submittedName>
        <fullName evidence="1">Uncharacterized protein</fullName>
    </submittedName>
</protein>
<dbReference type="EMBL" id="OOIL02003581">
    <property type="protein sequence ID" value="VFQ88407.1"/>
    <property type="molecule type" value="Genomic_DNA"/>
</dbReference>
<accession>A0A484MIR5</accession>
<reference evidence="1 2" key="1">
    <citation type="submission" date="2018-04" db="EMBL/GenBank/DDBJ databases">
        <authorList>
            <person name="Vogel A."/>
        </authorList>
    </citation>
    <scope>NUCLEOTIDE SEQUENCE [LARGE SCALE GENOMIC DNA]</scope>
</reference>
<dbReference type="AlphaFoldDB" id="A0A484MIR5"/>
<organism evidence="1 2">
    <name type="scientific">Cuscuta campestris</name>
    <dbReference type="NCBI Taxonomy" id="132261"/>
    <lineage>
        <taxon>Eukaryota</taxon>
        <taxon>Viridiplantae</taxon>
        <taxon>Streptophyta</taxon>
        <taxon>Embryophyta</taxon>
        <taxon>Tracheophyta</taxon>
        <taxon>Spermatophyta</taxon>
        <taxon>Magnoliopsida</taxon>
        <taxon>eudicotyledons</taxon>
        <taxon>Gunneridae</taxon>
        <taxon>Pentapetalae</taxon>
        <taxon>asterids</taxon>
        <taxon>lamiids</taxon>
        <taxon>Solanales</taxon>
        <taxon>Convolvulaceae</taxon>
        <taxon>Cuscuteae</taxon>
        <taxon>Cuscuta</taxon>
        <taxon>Cuscuta subgen. Grammica</taxon>
        <taxon>Cuscuta sect. Cleistogrammica</taxon>
    </lineage>
</organism>
<gene>
    <name evidence="1" type="ORF">CCAM_LOCUS30183</name>
</gene>
<keyword evidence="2" id="KW-1185">Reference proteome</keyword>
<sequence length="87" mass="9949">MRHGGRSIFYFFSWASFSPQSVCQSRLIPRYRSNLMGPCKYGSNLLRGPALLQAYPFPGPSSGFIIFLFYTEQDRYSNRRARSGPVS</sequence>
<evidence type="ECO:0000313" key="1">
    <source>
        <dbReference type="EMBL" id="VFQ88407.1"/>
    </source>
</evidence>
<proteinExistence type="predicted"/>
<dbReference type="Proteomes" id="UP000595140">
    <property type="component" value="Unassembled WGS sequence"/>
</dbReference>